<gene>
    <name evidence="1" type="ORF">S03H2_23320</name>
</gene>
<dbReference type="AlphaFoldDB" id="X1FF10"/>
<evidence type="ECO:0008006" key="2">
    <source>
        <dbReference type="Google" id="ProtNLM"/>
    </source>
</evidence>
<evidence type="ECO:0000313" key="1">
    <source>
        <dbReference type="EMBL" id="GAH44231.1"/>
    </source>
</evidence>
<organism evidence="1">
    <name type="scientific">marine sediment metagenome</name>
    <dbReference type="NCBI Taxonomy" id="412755"/>
    <lineage>
        <taxon>unclassified sequences</taxon>
        <taxon>metagenomes</taxon>
        <taxon>ecological metagenomes</taxon>
    </lineage>
</organism>
<reference evidence="1" key="1">
    <citation type="journal article" date="2014" name="Front. Microbiol.">
        <title>High frequency of phylogenetically diverse reductive dehalogenase-homologous genes in deep subseafloor sedimentary metagenomes.</title>
        <authorList>
            <person name="Kawai M."/>
            <person name="Futagami T."/>
            <person name="Toyoda A."/>
            <person name="Takaki Y."/>
            <person name="Nishi S."/>
            <person name="Hori S."/>
            <person name="Arai W."/>
            <person name="Tsubouchi T."/>
            <person name="Morono Y."/>
            <person name="Uchiyama I."/>
            <person name="Ito T."/>
            <person name="Fujiyama A."/>
            <person name="Inagaki F."/>
            <person name="Takami H."/>
        </authorList>
    </citation>
    <scope>NUCLEOTIDE SEQUENCE</scope>
    <source>
        <strain evidence="1">Expedition CK06-06</strain>
    </source>
</reference>
<accession>X1FF10</accession>
<feature type="non-terminal residue" evidence="1">
    <location>
        <position position="1"/>
    </location>
</feature>
<comment type="caution">
    <text evidence="1">The sequence shown here is derived from an EMBL/GenBank/DDBJ whole genome shotgun (WGS) entry which is preliminary data.</text>
</comment>
<sequence length="92" mass="9469">NVEDGADVTDMDNVTTALGSINANALADITSLGANIEDAVTKKHSQNTDTALGIQTQDLNMGTHKITGVVDPVNPQEAATKAYADTKVALSS</sequence>
<proteinExistence type="predicted"/>
<protein>
    <recommendedName>
        <fullName evidence="2">Trimeric autotransporter adhesin YadA-like stalk domain-containing protein</fullName>
    </recommendedName>
</protein>
<name>X1FF10_9ZZZZ</name>
<dbReference type="EMBL" id="BARU01012723">
    <property type="protein sequence ID" value="GAH44231.1"/>
    <property type="molecule type" value="Genomic_DNA"/>
</dbReference>